<evidence type="ECO:0000256" key="1">
    <source>
        <dbReference type="ARBA" id="ARBA00000013"/>
    </source>
</evidence>
<keyword evidence="9 18" id="KW-0630">Potassium</keyword>
<dbReference type="PIRSF" id="PIRSF017184">
    <property type="entry name" value="Nnr"/>
    <property type="match status" value="1"/>
</dbReference>
<dbReference type="InterPro" id="IPR036652">
    <property type="entry name" value="YjeF_N_dom_sf"/>
</dbReference>
<evidence type="ECO:0000256" key="4">
    <source>
        <dbReference type="ARBA" id="ARBA00009524"/>
    </source>
</evidence>
<feature type="binding site" evidence="17">
    <location>
        <position position="275"/>
    </location>
    <ligand>
        <name>(6S)-NADPHX</name>
        <dbReference type="ChEBI" id="CHEBI:64076"/>
    </ligand>
</feature>
<dbReference type="Proteomes" id="UP000295525">
    <property type="component" value="Unassembled WGS sequence"/>
</dbReference>
<keyword evidence="7 17" id="KW-0067">ATP-binding</keyword>
<dbReference type="GO" id="GO:0046872">
    <property type="term" value="F:metal ion binding"/>
    <property type="evidence" value="ECO:0007669"/>
    <property type="project" value="UniProtKB-UniRule"/>
</dbReference>
<evidence type="ECO:0000256" key="9">
    <source>
        <dbReference type="ARBA" id="ARBA00022958"/>
    </source>
</evidence>
<keyword evidence="5 18" id="KW-0479">Metal-binding</keyword>
<feature type="binding site" evidence="17">
    <location>
        <position position="338"/>
    </location>
    <ligand>
        <name>(6S)-NADPHX</name>
        <dbReference type="ChEBI" id="CHEBI:64076"/>
    </ligand>
</feature>
<feature type="binding site" evidence="18">
    <location>
        <position position="174"/>
    </location>
    <ligand>
        <name>(6S)-NADPHX</name>
        <dbReference type="ChEBI" id="CHEBI:64076"/>
    </ligand>
</feature>
<keyword evidence="12 17" id="KW-0456">Lyase</keyword>
<evidence type="ECO:0000256" key="10">
    <source>
        <dbReference type="ARBA" id="ARBA00023027"/>
    </source>
</evidence>
<comment type="similarity">
    <text evidence="18">Belongs to the NnrE/AIBP family.</text>
</comment>
<dbReference type="AlphaFoldDB" id="A0A4R3LV12"/>
<comment type="function">
    <text evidence="17">Catalyzes the dehydration of the S-form of NAD(P)HX at the expense of ADP, which is converted to AMP. Together with NAD(P)HX epimerase, which catalyzes the epimerization of the S- and R-forms, the enzyme allows the repair of both epimers of NAD(P)HX, a damaged form of NAD(P)H that is a result of enzymatic or heat-dependent hydration.</text>
</comment>
<dbReference type="EC" id="4.2.1.136" evidence="19"/>
<dbReference type="InterPro" id="IPR029056">
    <property type="entry name" value="Ribokinase-like"/>
</dbReference>
<evidence type="ECO:0000256" key="19">
    <source>
        <dbReference type="PIRNR" id="PIRNR017184"/>
    </source>
</evidence>
<feature type="binding site" evidence="17">
    <location>
        <position position="450"/>
    </location>
    <ligand>
        <name>AMP</name>
        <dbReference type="ChEBI" id="CHEBI:456215"/>
    </ligand>
</feature>
<accession>A0A4R3LV12</accession>
<evidence type="ECO:0000256" key="13">
    <source>
        <dbReference type="ARBA" id="ARBA00023268"/>
    </source>
</evidence>
<feature type="binding site" evidence="18">
    <location>
        <position position="141"/>
    </location>
    <ligand>
        <name>K(+)</name>
        <dbReference type="ChEBI" id="CHEBI:29103"/>
    </ligand>
</feature>
<dbReference type="CDD" id="cd01171">
    <property type="entry name" value="YXKO-related"/>
    <property type="match status" value="1"/>
</dbReference>
<comment type="catalytic activity">
    <reaction evidence="1 18 19">
        <text>(6R)-NADHX = (6S)-NADHX</text>
        <dbReference type="Rhea" id="RHEA:32215"/>
        <dbReference type="ChEBI" id="CHEBI:64074"/>
        <dbReference type="ChEBI" id="CHEBI:64075"/>
        <dbReference type="EC" id="5.1.99.6"/>
    </reaction>
</comment>
<comment type="similarity">
    <text evidence="17">Belongs to the NnrD/CARKD family.</text>
</comment>
<dbReference type="NCBIfam" id="TIGR00196">
    <property type="entry name" value="yjeF_cterm"/>
    <property type="match status" value="1"/>
</dbReference>
<dbReference type="Gene3D" id="3.40.1190.20">
    <property type="match status" value="1"/>
</dbReference>
<comment type="catalytic activity">
    <reaction evidence="2 18 19">
        <text>(6R)-NADPHX = (6S)-NADPHX</text>
        <dbReference type="Rhea" id="RHEA:32227"/>
        <dbReference type="ChEBI" id="CHEBI:64076"/>
        <dbReference type="ChEBI" id="CHEBI:64077"/>
        <dbReference type="EC" id="5.1.99.6"/>
    </reaction>
</comment>
<organism evidence="22 23">
    <name type="scientific">Paralcaligenes ureilyticus</name>
    <dbReference type="NCBI Taxonomy" id="627131"/>
    <lineage>
        <taxon>Bacteria</taxon>
        <taxon>Pseudomonadati</taxon>
        <taxon>Pseudomonadota</taxon>
        <taxon>Betaproteobacteria</taxon>
        <taxon>Burkholderiales</taxon>
        <taxon>Alcaligenaceae</taxon>
        <taxon>Paralcaligenes</taxon>
    </lineage>
</organism>
<evidence type="ECO:0000256" key="18">
    <source>
        <dbReference type="HAMAP-Rule" id="MF_01966"/>
    </source>
</evidence>
<dbReference type="PROSITE" id="PS51383">
    <property type="entry name" value="YJEF_C_3"/>
    <property type="match status" value="1"/>
</dbReference>
<evidence type="ECO:0000256" key="5">
    <source>
        <dbReference type="ARBA" id="ARBA00022723"/>
    </source>
</evidence>
<evidence type="ECO:0000256" key="2">
    <source>
        <dbReference type="ARBA" id="ARBA00000909"/>
    </source>
</evidence>
<feature type="domain" description="YjeF C-terminal" evidence="20">
    <location>
        <begin position="241"/>
        <end position="505"/>
    </location>
</feature>
<dbReference type="GO" id="GO:0110051">
    <property type="term" value="P:metabolite repair"/>
    <property type="evidence" value="ECO:0007669"/>
    <property type="project" value="TreeGrafter"/>
</dbReference>
<dbReference type="PROSITE" id="PS01050">
    <property type="entry name" value="YJEF_C_2"/>
    <property type="match status" value="1"/>
</dbReference>
<evidence type="ECO:0000256" key="6">
    <source>
        <dbReference type="ARBA" id="ARBA00022741"/>
    </source>
</evidence>
<dbReference type="EMBL" id="SMAJ01000018">
    <property type="protein sequence ID" value="TCT02505.1"/>
    <property type="molecule type" value="Genomic_DNA"/>
</dbReference>
<feature type="binding site" evidence="18">
    <location>
        <position position="177"/>
    </location>
    <ligand>
        <name>K(+)</name>
        <dbReference type="ChEBI" id="CHEBI:29103"/>
    </ligand>
</feature>
<dbReference type="EC" id="5.1.99.6" evidence="19"/>
<keyword evidence="11 18" id="KW-0413">Isomerase</keyword>
<evidence type="ECO:0000256" key="12">
    <source>
        <dbReference type="ARBA" id="ARBA00023239"/>
    </source>
</evidence>
<comment type="cofactor">
    <cofactor evidence="17">
        <name>Mg(2+)</name>
        <dbReference type="ChEBI" id="CHEBI:18420"/>
    </cofactor>
</comment>
<dbReference type="InterPro" id="IPR004443">
    <property type="entry name" value="YjeF_N_dom"/>
</dbReference>
<keyword evidence="6 17" id="KW-0547">Nucleotide-binding</keyword>
<comment type="cofactor">
    <cofactor evidence="18 19">
        <name>K(+)</name>
        <dbReference type="ChEBI" id="CHEBI:29103"/>
    </cofactor>
    <text evidence="18 19">Binds 1 potassium ion per subunit.</text>
</comment>
<comment type="catalytic activity">
    <reaction evidence="16 17 19">
        <text>(6S)-NADPHX + ADP = AMP + phosphate + NADPH + H(+)</text>
        <dbReference type="Rhea" id="RHEA:32235"/>
        <dbReference type="ChEBI" id="CHEBI:15378"/>
        <dbReference type="ChEBI" id="CHEBI:43474"/>
        <dbReference type="ChEBI" id="CHEBI:57783"/>
        <dbReference type="ChEBI" id="CHEBI:64076"/>
        <dbReference type="ChEBI" id="CHEBI:456215"/>
        <dbReference type="ChEBI" id="CHEBI:456216"/>
        <dbReference type="EC" id="4.2.1.136"/>
    </reaction>
</comment>
<comment type="similarity">
    <text evidence="3 19">In the N-terminal section; belongs to the NnrE/AIBP family.</text>
</comment>
<dbReference type="Pfam" id="PF01256">
    <property type="entry name" value="Carb_kinase"/>
    <property type="match status" value="1"/>
</dbReference>
<feature type="binding site" evidence="18">
    <location>
        <position position="81"/>
    </location>
    <ligand>
        <name>K(+)</name>
        <dbReference type="ChEBI" id="CHEBI:29103"/>
    </ligand>
</feature>
<evidence type="ECO:0000313" key="23">
    <source>
        <dbReference type="Proteomes" id="UP000295525"/>
    </source>
</evidence>
<keyword evidence="13" id="KW-0511">Multifunctional enzyme</keyword>
<dbReference type="GO" id="GO:0046496">
    <property type="term" value="P:nicotinamide nucleotide metabolic process"/>
    <property type="evidence" value="ECO:0007669"/>
    <property type="project" value="UniProtKB-UniRule"/>
</dbReference>
<protein>
    <recommendedName>
        <fullName evidence="19">Bifunctional NAD(P)H-hydrate repair enzyme</fullName>
    </recommendedName>
    <alternativeName>
        <fullName evidence="19">Nicotinamide nucleotide repair protein</fullName>
    </alternativeName>
    <domain>
        <recommendedName>
            <fullName evidence="19">ADP-dependent (S)-NAD(P)H-hydrate dehydratase</fullName>
            <ecNumber evidence="19">4.2.1.136</ecNumber>
        </recommendedName>
        <alternativeName>
            <fullName evidence="19">ADP-dependent NAD(P)HX dehydratase</fullName>
        </alternativeName>
    </domain>
    <domain>
        <recommendedName>
            <fullName evidence="19">NAD(P)H-hydrate epimerase</fullName>
            <ecNumber evidence="19">5.1.99.6</ecNumber>
        </recommendedName>
    </domain>
</protein>
<dbReference type="Pfam" id="PF03853">
    <property type="entry name" value="YjeF_N"/>
    <property type="match status" value="1"/>
</dbReference>
<keyword evidence="10 17" id="KW-0520">NAD</keyword>
<feature type="binding site" evidence="17">
    <location>
        <begin position="421"/>
        <end position="425"/>
    </location>
    <ligand>
        <name>AMP</name>
        <dbReference type="ChEBI" id="CHEBI:456215"/>
    </ligand>
</feature>
<feature type="binding site" evidence="17">
    <location>
        <position position="451"/>
    </location>
    <ligand>
        <name>(6S)-NADPHX</name>
        <dbReference type="ChEBI" id="CHEBI:64076"/>
    </ligand>
</feature>
<comment type="function">
    <text evidence="18">Catalyzes the epimerization of the S- and R-forms of NAD(P)HX, a damaged form of NAD(P)H that is a result of enzymatic or heat-dependent hydration. This is a prerequisite for the S-specific NAD(P)H-hydrate dehydratase to allow the repair of both epimers of NAD(P)HX.</text>
</comment>
<comment type="caution">
    <text evidence="18">Lacks conserved residue(s) required for the propagation of feature annotation.</text>
</comment>
<evidence type="ECO:0000259" key="21">
    <source>
        <dbReference type="PROSITE" id="PS51385"/>
    </source>
</evidence>
<evidence type="ECO:0000313" key="22">
    <source>
        <dbReference type="EMBL" id="TCT02505.1"/>
    </source>
</evidence>
<evidence type="ECO:0000256" key="11">
    <source>
        <dbReference type="ARBA" id="ARBA00023235"/>
    </source>
</evidence>
<dbReference type="NCBIfam" id="TIGR00197">
    <property type="entry name" value="yjeF_nterm"/>
    <property type="match status" value="1"/>
</dbReference>
<dbReference type="GO" id="GO:0052855">
    <property type="term" value="F:ADP-dependent NAD(P)H-hydrate dehydratase activity"/>
    <property type="evidence" value="ECO:0007669"/>
    <property type="project" value="UniProtKB-UniRule"/>
</dbReference>
<dbReference type="Gene3D" id="3.40.50.10260">
    <property type="entry name" value="YjeF N-terminal domain"/>
    <property type="match status" value="1"/>
</dbReference>
<gene>
    <name evidence="18" type="primary">nnrE</name>
    <name evidence="17" type="synonym">nnrD</name>
    <name evidence="22" type="ORF">EDC26_1183</name>
</gene>
<evidence type="ECO:0000256" key="3">
    <source>
        <dbReference type="ARBA" id="ARBA00006001"/>
    </source>
</evidence>
<dbReference type="InterPro" id="IPR017953">
    <property type="entry name" value="Carbohydrate_kinase_pred_CS"/>
</dbReference>
<feature type="binding site" evidence="17">
    <location>
        <position position="389"/>
    </location>
    <ligand>
        <name>(6S)-NADPHX</name>
        <dbReference type="ChEBI" id="CHEBI:64076"/>
    </ligand>
</feature>
<proteinExistence type="inferred from homology"/>
<dbReference type="SUPFAM" id="SSF64153">
    <property type="entry name" value="YjeF N-terminal domain-like"/>
    <property type="match status" value="1"/>
</dbReference>
<evidence type="ECO:0000256" key="7">
    <source>
        <dbReference type="ARBA" id="ARBA00022840"/>
    </source>
</evidence>
<dbReference type="PANTHER" id="PTHR12592">
    <property type="entry name" value="ATP-DEPENDENT (S)-NAD(P)H-HYDRATE DEHYDRATASE FAMILY MEMBER"/>
    <property type="match status" value="1"/>
</dbReference>
<evidence type="ECO:0000256" key="15">
    <source>
        <dbReference type="ARBA" id="ARBA00048238"/>
    </source>
</evidence>
<comment type="function">
    <text evidence="14 19">Bifunctional enzyme that catalyzes the epimerization of the S- and R-forms of NAD(P)HX and the dehydration of the S-form of NAD(P)HX at the expense of ADP, which is converted to AMP. This allows the repair of both epimers of NAD(P)HX, a damaged form of NAD(P)H that is a result of enzymatic or heat-dependent hydration.</text>
</comment>
<dbReference type="HAMAP" id="MF_01965">
    <property type="entry name" value="NADHX_dehydratase"/>
    <property type="match status" value="1"/>
</dbReference>
<comment type="catalytic activity">
    <reaction evidence="15 17 19">
        <text>(6S)-NADHX + ADP = AMP + phosphate + NADH + H(+)</text>
        <dbReference type="Rhea" id="RHEA:32223"/>
        <dbReference type="ChEBI" id="CHEBI:15378"/>
        <dbReference type="ChEBI" id="CHEBI:43474"/>
        <dbReference type="ChEBI" id="CHEBI:57945"/>
        <dbReference type="ChEBI" id="CHEBI:64074"/>
        <dbReference type="ChEBI" id="CHEBI:456215"/>
        <dbReference type="ChEBI" id="CHEBI:456216"/>
        <dbReference type="EC" id="4.2.1.136"/>
    </reaction>
</comment>
<dbReference type="HAMAP" id="MF_01966">
    <property type="entry name" value="NADHX_epimerase"/>
    <property type="match status" value="1"/>
</dbReference>
<dbReference type="InterPro" id="IPR030677">
    <property type="entry name" value="Nnr"/>
</dbReference>
<reference evidence="22 23" key="1">
    <citation type="submission" date="2019-03" db="EMBL/GenBank/DDBJ databases">
        <title>Genomic Encyclopedia of Type Strains, Phase IV (KMG-IV): sequencing the most valuable type-strain genomes for metagenomic binning, comparative biology and taxonomic classification.</title>
        <authorList>
            <person name="Goeker M."/>
        </authorList>
    </citation>
    <scope>NUCLEOTIDE SEQUENCE [LARGE SCALE GENOMIC DNA]</scope>
    <source>
        <strain evidence="22 23">DSM 24591</strain>
    </source>
</reference>
<comment type="caution">
    <text evidence="22">The sequence shown here is derived from an EMBL/GenBank/DDBJ whole genome shotgun (WGS) entry which is preliminary data.</text>
</comment>
<comment type="similarity">
    <text evidence="4 19">In the C-terminal section; belongs to the NnrD/CARKD family.</text>
</comment>
<comment type="subunit">
    <text evidence="17">Homotetramer.</text>
</comment>
<dbReference type="GO" id="GO:0005524">
    <property type="term" value="F:ATP binding"/>
    <property type="evidence" value="ECO:0007669"/>
    <property type="project" value="UniProtKB-UniRule"/>
</dbReference>
<keyword evidence="23" id="KW-1185">Reference proteome</keyword>
<evidence type="ECO:0000256" key="17">
    <source>
        <dbReference type="HAMAP-Rule" id="MF_01965"/>
    </source>
</evidence>
<dbReference type="PROSITE" id="PS51385">
    <property type="entry name" value="YJEF_N"/>
    <property type="match status" value="1"/>
</dbReference>
<feature type="binding site" evidence="18">
    <location>
        <begin position="80"/>
        <end position="84"/>
    </location>
    <ligand>
        <name>(6S)-NADPHX</name>
        <dbReference type="ChEBI" id="CHEBI:64076"/>
    </ligand>
</feature>
<evidence type="ECO:0000256" key="14">
    <source>
        <dbReference type="ARBA" id="ARBA00025153"/>
    </source>
</evidence>
<name>A0A4R3LV12_9BURK</name>
<dbReference type="InterPro" id="IPR000631">
    <property type="entry name" value="CARKD"/>
</dbReference>
<evidence type="ECO:0000256" key="16">
    <source>
        <dbReference type="ARBA" id="ARBA00049209"/>
    </source>
</evidence>
<keyword evidence="8 17" id="KW-0521">NADP</keyword>
<dbReference type="GO" id="GO:0052856">
    <property type="term" value="F:NAD(P)HX epimerase activity"/>
    <property type="evidence" value="ECO:0007669"/>
    <property type="project" value="UniProtKB-UniRule"/>
</dbReference>
<evidence type="ECO:0000256" key="8">
    <source>
        <dbReference type="ARBA" id="ARBA00022857"/>
    </source>
</evidence>
<evidence type="ECO:0000259" key="20">
    <source>
        <dbReference type="PROSITE" id="PS51383"/>
    </source>
</evidence>
<sequence length="510" mass="52958">MLYYSEMNLSRRHQAGTGMAMNSIDRALLTPLEMKAADVAALKSGISGVTLMEAAGQAVAEAVSARWPMQPVVVLCGLGNNGGDGFVAARRLAQMGWPVRLGLLGARERLAGDAAYCAALWPGAVEPLSLELLDGAVVVIDALFGSGLSRPVEGQARAVIETLIRRRLPVCAVDVPSGLDGESGGVRGVAAPANVTVTFFRKKPGHLLMPGKQLCGELVVADIGLPAAVLQKIAPHAYENGPEIWLEDYPWPQMDSHKYQRGHAVVVGGAEMTGASRLSAMAAARVGAGLVTLAAPDSAWAIYAAALTSVMVRSLKDPDSLAEMLADTRKNAILIGPGAGVSGQTRQNVLEILATQRGVVLDADALTSFGRDSHRLFAAIAGPCVLTPHEGEFERLFPCEGNKLARTRYAARESGAVVLLKGPDTVIAAPDGRAIINSNAPADLATGGSGDVLSGLIVGLMAQGMEAFLAAAAAAWLHGEAASAFGPGLIAEDLPDALPSVLRRLKARKT</sequence>
<dbReference type="PANTHER" id="PTHR12592:SF0">
    <property type="entry name" value="ATP-DEPENDENT (S)-NAD(P)H-HYDRATE DEHYDRATASE"/>
    <property type="match status" value="1"/>
</dbReference>
<feature type="binding site" evidence="18">
    <location>
        <begin position="145"/>
        <end position="151"/>
    </location>
    <ligand>
        <name>(6S)-NADPHX</name>
        <dbReference type="ChEBI" id="CHEBI:64076"/>
    </ligand>
</feature>
<dbReference type="SUPFAM" id="SSF53613">
    <property type="entry name" value="Ribokinase-like"/>
    <property type="match status" value="1"/>
</dbReference>
<feature type="domain" description="YjeF N-terminal" evidence="21">
    <location>
        <begin position="34"/>
        <end position="231"/>
    </location>
</feature>